<keyword evidence="2" id="KW-1185">Reference proteome</keyword>
<dbReference type="EMBL" id="JANPWZ010000845">
    <property type="protein sequence ID" value="KAJ3571439.1"/>
    <property type="molecule type" value="Genomic_DNA"/>
</dbReference>
<sequence>MSQEMASQSPPPPHPPALSNIPSEIIYMIFGLLASDKRTLSSLALVNSTCRQFARTYQFENLHIKGGPISSDELDILKTIQREASSAIVSPIGNCVRRLQVGSVGELDKIFVEEEDWDSPPRWYYWPTALRSLGNLRYWPTALRVIPTLQNLRCL</sequence>
<protein>
    <recommendedName>
        <fullName evidence="3">F-box domain-containing protein</fullName>
    </recommendedName>
</protein>
<name>A0A9W8NEM7_9PEZI</name>
<gene>
    <name evidence="1" type="ORF">NPX13_g5378</name>
</gene>
<evidence type="ECO:0000313" key="1">
    <source>
        <dbReference type="EMBL" id="KAJ3571439.1"/>
    </source>
</evidence>
<proteinExistence type="predicted"/>
<evidence type="ECO:0000313" key="2">
    <source>
        <dbReference type="Proteomes" id="UP001148614"/>
    </source>
</evidence>
<accession>A0A9W8NEM7</accession>
<dbReference type="SUPFAM" id="SSF81383">
    <property type="entry name" value="F-box domain"/>
    <property type="match status" value="1"/>
</dbReference>
<dbReference type="InterPro" id="IPR036047">
    <property type="entry name" value="F-box-like_dom_sf"/>
</dbReference>
<reference evidence="1" key="1">
    <citation type="submission" date="2022-07" db="EMBL/GenBank/DDBJ databases">
        <title>Genome Sequence of Xylaria arbuscula.</title>
        <authorList>
            <person name="Buettner E."/>
        </authorList>
    </citation>
    <scope>NUCLEOTIDE SEQUENCE</scope>
    <source>
        <strain evidence="1">VT107</strain>
    </source>
</reference>
<organism evidence="1 2">
    <name type="scientific">Xylaria arbuscula</name>
    <dbReference type="NCBI Taxonomy" id="114810"/>
    <lineage>
        <taxon>Eukaryota</taxon>
        <taxon>Fungi</taxon>
        <taxon>Dikarya</taxon>
        <taxon>Ascomycota</taxon>
        <taxon>Pezizomycotina</taxon>
        <taxon>Sordariomycetes</taxon>
        <taxon>Xylariomycetidae</taxon>
        <taxon>Xylariales</taxon>
        <taxon>Xylariaceae</taxon>
        <taxon>Xylaria</taxon>
    </lineage>
</organism>
<evidence type="ECO:0008006" key="3">
    <source>
        <dbReference type="Google" id="ProtNLM"/>
    </source>
</evidence>
<comment type="caution">
    <text evidence="1">The sequence shown here is derived from an EMBL/GenBank/DDBJ whole genome shotgun (WGS) entry which is preliminary data.</text>
</comment>
<dbReference type="Proteomes" id="UP001148614">
    <property type="component" value="Unassembled WGS sequence"/>
</dbReference>
<dbReference type="AlphaFoldDB" id="A0A9W8NEM7"/>